<sequence length="538" mass="59080">MQSHNAMQCSFLLPTQREVLPPIGSTQQQQPSGVLQVASSSSLPVIQDGPALPPRLLGDRVPSECPVTLKQGAPRRPGRKGWTGLDHAPPLKPVLHRRAPKGVTNGSSISLLPAPPSVAEATSEAKLAKYIEEQEKLKCLLEPLRRWWEVVEIKQRVTQEALRVAEEMKLSGLGDSDALESVPDSSPSSASSLSPVDLRTPSVLRALLFLNTPSPPTVPTVPAPPQTAKPQTTNGGAFRSRLPRLKKTASLGVATAVKEQTSVETLALRNEGVRELKKVKKERVREEKQLRETGSQKTRNLPELARLPSVSFPEQTFVHALRLLNNEDWEKKVEALTSIRSLSQHHAEVLLPRMHELCLAIIQEVKNLRSAVSRTAMVTLAYLYAHLGRDMDAQVEGTARALLQKLCEAKGFIREDAELALRHMVANVSPSRSLTALINTGVRSRCTAVRKSTAQLLGRLVEAVGSSRLLSGRREVTDRFIHAVSCLALDCALEVRTNARKCLTLMVSHPDLIKMVERYAPEGDLVAMKDIINKCQSR</sequence>
<feature type="compositionally biased region" description="Pro residues" evidence="1">
    <location>
        <begin position="215"/>
        <end position="227"/>
    </location>
</feature>
<comment type="caution">
    <text evidence="3">The sequence shown here is derived from an EMBL/GenBank/DDBJ whole genome shotgun (WGS) entry which is preliminary data.</text>
</comment>
<evidence type="ECO:0000256" key="1">
    <source>
        <dbReference type="SAM" id="MobiDB-lite"/>
    </source>
</evidence>
<feature type="domain" description="TOG" evidence="2">
    <location>
        <begin position="299"/>
        <end position="537"/>
    </location>
</feature>
<dbReference type="SMART" id="SM01349">
    <property type="entry name" value="TOG"/>
    <property type="match status" value="1"/>
</dbReference>
<evidence type="ECO:0000259" key="2">
    <source>
        <dbReference type="SMART" id="SM01349"/>
    </source>
</evidence>
<dbReference type="InterPro" id="IPR016024">
    <property type="entry name" value="ARM-type_fold"/>
</dbReference>
<dbReference type="SUPFAM" id="SSF48371">
    <property type="entry name" value="ARM repeat"/>
    <property type="match status" value="1"/>
</dbReference>
<dbReference type="Gene3D" id="1.25.10.10">
    <property type="entry name" value="Leucine-rich Repeat Variant"/>
    <property type="match status" value="1"/>
</dbReference>
<name>A0ABD1JF04_9TELE</name>
<reference evidence="3 4" key="1">
    <citation type="submission" date="2024-09" db="EMBL/GenBank/DDBJ databases">
        <title>A chromosome-level genome assembly of Gray's grenadier anchovy, Coilia grayii.</title>
        <authorList>
            <person name="Fu Z."/>
        </authorList>
    </citation>
    <scope>NUCLEOTIDE SEQUENCE [LARGE SCALE GENOMIC DNA]</scope>
    <source>
        <strain evidence="3">G4</strain>
        <tissue evidence="3">Muscle</tissue>
    </source>
</reference>
<dbReference type="EMBL" id="JBHFQA010000017">
    <property type="protein sequence ID" value="KAL2084663.1"/>
    <property type="molecule type" value="Genomic_DNA"/>
</dbReference>
<keyword evidence="4" id="KW-1185">Reference proteome</keyword>
<dbReference type="Pfam" id="PF12348">
    <property type="entry name" value="CLASP_N"/>
    <property type="match status" value="1"/>
</dbReference>
<evidence type="ECO:0000313" key="4">
    <source>
        <dbReference type="Proteomes" id="UP001591681"/>
    </source>
</evidence>
<dbReference type="InterPro" id="IPR034085">
    <property type="entry name" value="TOG"/>
</dbReference>
<feature type="region of interest" description="Disordered" evidence="1">
    <location>
        <begin position="215"/>
        <end position="238"/>
    </location>
</feature>
<proteinExistence type="predicted"/>
<dbReference type="AlphaFoldDB" id="A0ABD1JF04"/>
<organism evidence="3 4">
    <name type="scientific">Coilia grayii</name>
    <name type="common">Gray's grenadier anchovy</name>
    <dbReference type="NCBI Taxonomy" id="363190"/>
    <lineage>
        <taxon>Eukaryota</taxon>
        <taxon>Metazoa</taxon>
        <taxon>Chordata</taxon>
        <taxon>Craniata</taxon>
        <taxon>Vertebrata</taxon>
        <taxon>Euteleostomi</taxon>
        <taxon>Actinopterygii</taxon>
        <taxon>Neopterygii</taxon>
        <taxon>Teleostei</taxon>
        <taxon>Clupei</taxon>
        <taxon>Clupeiformes</taxon>
        <taxon>Clupeoidei</taxon>
        <taxon>Engraulidae</taxon>
        <taxon>Coilinae</taxon>
        <taxon>Coilia</taxon>
    </lineage>
</organism>
<gene>
    <name evidence="3" type="ORF">ACEWY4_020181</name>
</gene>
<feature type="region of interest" description="Disordered" evidence="1">
    <location>
        <begin position="175"/>
        <end position="196"/>
    </location>
</feature>
<dbReference type="InterPro" id="IPR024395">
    <property type="entry name" value="CLASP_N_dom"/>
</dbReference>
<feature type="region of interest" description="Disordered" evidence="1">
    <location>
        <begin position="68"/>
        <end position="93"/>
    </location>
</feature>
<protein>
    <recommendedName>
        <fullName evidence="2">TOG domain-containing protein</fullName>
    </recommendedName>
</protein>
<dbReference type="PANTHER" id="PTHR21567:SF42">
    <property type="entry name" value="TOG ARRAY REGULATOR OF AXONEMAL MICROTUBULES PROTEIN 2"/>
    <property type="match status" value="1"/>
</dbReference>
<accession>A0ABD1JF04</accession>
<dbReference type="InterPro" id="IPR011989">
    <property type="entry name" value="ARM-like"/>
</dbReference>
<feature type="compositionally biased region" description="Low complexity" evidence="1">
    <location>
        <begin position="181"/>
        <end position="196"/>
    </location>
</feature>
<dbReference type="Proteomes" id="UP001591681">
    <property type="component" value="Unassembled WGS sequence"/>
</dbReference>
<evidence type="ECO:0000313" key="3">
    <source>
        <dbReference type="EMBL" id="KAL2084663.1"/>
    </source>
</evidence>
<dbReference type="PANTHER" id="PTHR21567">
    <property type="entry name" value="CLASP"/>
    <property type="match status" value="1"/>
</dbReference>